<feature type="chain" id="PRO_5026336180" description="Extracellular membrane protein CFEM domain-containing protein" evidence="1">
    <location>
        <begin position="29"/>
        <end position="235"/>
    </location>
</feature>
<proteinExistence type="predicted"/>
<protein>
    <recommendedName>
        <fullName evidence="4">Extracellular membrane protein CFEM domain-containing protein</fullName>
    </recommendedName>
</protein>
<keyword evidence="1" id="KW-0732">Signal</keyword>
<sequence>MYPILPIPLVPTLVLALALALLSSLATAQIDYTCSLNLCCDQLPKEPSSSLPCKADHVVSHTSECIDNGFRWACCANKTENWMCYTMSSASASASAPCDPNKEDCSARTVFLPEWSKSNIARRANPQPATIRTTISSNVGEKAIPCRPKLPSQEGCWSILPGMPTTKVTDVGEHCMACPPGDMNCVKKEKRRQAKGRDVEIRKDDVNKARDANVEKGSFEACWSPRNLETGEDRG</sequence>
<dbReference type="AlphaFoldDB" id="A0A6G1K8A4"/>
<evidence type="ECO:0000313" key="3">
    <source>
        <dbReference type="Proteomes" id="UP000799428"/>
    </source>
</evidence>
<feature type="signal peptide" evidence="1">
    <location>
        <begin position="1"/>
        <end position="28"/>
    </location>
</feature>
<gene>
    <name evidence="2" type="ORF">K504DRAFT_502868</name>
</gene>
<accession>A0A6G1K8A4</accession>
<evidence type="ECO:0008006" key="4">
    <source>
        <dbReference type="Google" id="ProtNLM"/>
    </source>
</evidence>
<reference evidence="2" key="1">
    <citation type="journal article" date="2020" name="Stud. Mycol.">
        <title>101 Dothideomycetes genomes: a test case for predicting lifestyles and emergence of pathogens.</title>
        <authorList>
            <person name="Haridas S."/>
            <person name="Albert R."/>
            <person name="Binder M."/>
            <person name="Bloem J."/>
            <person name="Labutti K."/>
            <person name="Salamov A."/>
            <person name="Andreopoulos B."/>
            <person name="Baker S."/>
            <person name="Barry K."/>
            <person name="Bills G."/>
            <person name="Bluhm B."/>
            <person name="Cannon C."/>
            <person name="Castanera R."/>
            <person name="Culley D."/>
            <person name="Daum C."/>
            <person name="Ezra D."/>
            <person name="Gonzalez J."/>
            <person name="Henrissat B."/>
            <person name="Kuo A."/>
            <person name="Liang C."/>
            <person name="Lipzen A."/>
            <person name="Lutzoni F."/>
            <person name="Magnuson J."/>
            <person name="Mondo S."/>
            <person name="Nolan M."/>
            <person name="Ohm R."/>
            <person name="Pangilinan J."/>
            <person name="Park H.-J."/>
            <person name="Ramirez L."/>
            <person name="Alfaro M."/>
            <person name="Sun H."/>
            <person name="Tritt A."/>
            <person name="Yoshinaga Y."/>
            <person name="Zwiers L.-H."/>
            <person name="Turgeon B."/>
            <person name="Goodwin S."/>
            <person name="Spatafora J."/>
            <person name="Crous P."/>
            <person name="Grigoriev I."/>
        </authorList>
    </citation>
    <scope>NUCLEOTIDE SEQUENCE</scope>
    <source>
        <strain evidence="2">CBS 279.74</strain>
    </source>
</reference>
<name>A0A6G1K8A4_9PLEO</name>
<dbReference type="Proteomes" id="UP000799428">
    <property type="component" value="Unassembled WGS sequence"/>
</dbReference>
<organism evidence="2 3">
    <name type="scientific">Pleomassaria siparia CBS 279.74</name>
    <dbReference type="NCBI Taxonomy" id="1314801"/>
    <lineage>
        <taxon>Eukaryota</taxon>
        <taxon>Fungi</taxon>
        <taxon>Dikarya</taxon>
        <taxon>Ascomycota</taxon>
        <taxon>Pezizomycotina</taxon>
        <taxon>Dothideomycetes</taxon>
        <taxon>Pleosporomycetidae</taxon>
        <taxon>Pleosporales</taxon>
        <taxon>Pleomassariaceae</taxon>
        <taxon>Pleomassaria</taxon>
    </lineage>
</organism>
<evidence type="ECO:0000256" key="1">
    <source>
        <dbReference type="SAM" id="SignalP"/>
    </source>
</evidence>
<dbReference type="EMBL" id="MU005771">
    <property type="protein sequence ID" value="KAF2708853.1"/>
    <property type="molecule type" value="Genomic_DNA"/>
</dbReference>
<evidence type="ECO:0000313" key="2">
    <source>
        <dbReference type="EMBL" id="KAF2708853.1"/>
    </source>
</evidence>
<keyword evidence="3" id="KW-1185">Reference proteome</keyword>